<evidence type="ECO:0000313" key="10">
    <source>
        <dbReference type="EMBL" id="KAA8498281.1"/>
    </source>
</evidence>
<dbReference type="InterPro" id="IPR006595">
    <property type="entry name" value="CTLH_C"/>
</dbReference>
<dbReference type="InterPro" id="IPR044063">
    <property type="entry name" value="ZF_RING_GID"/>
</dbReference>
<evidence type="ECO:0000256" key="6">
    <source>
        <dbReference type="PROSITE-ProRule" id="PRU01215"/>
    </source>
</evidence>
<comment type="caution">
    <text evidence="10">The sequence shown here is derived from an EMBL/GenBank/DDBJ whole genome shotgun (WGS) entry which is preliminary data.</text>
</comment>
<evidence type="ECO:0000259" key="8">
    <source>
        <dbReference type="PROSITE" id="PS50897"/>
    </source>
</evidence>
<dbReference type="CDD" id="cd16652">
    <property type="entry name" value="dRING_Rmd5p-like"/>
    <property type="match status" value="1"/>
</dbReference>
<dbReference type="InterPro" id="IPR045098">
    <property type="entry name" value="Fyv10_fam"/>
</dbReference>
<dbReference type="InterPro" id="IPR013083">
    <property type="entry name" value="Znf_RING/FYVE/PHD"/>
</dbReference>
<dbReference type="Proteomes" id="UP000324585">
    <property type="component" value="Unassembled WGS sequence"/>
</dbReference>
<dbReference type="SMART" id="SM00757">
    <property type="entry name" value="CRA"/>
    <property type="match status" value="1"/>
</dbReference>
<dbReference type="GO" id="GO:0034657">
    <property type="term" value="C:GID complex"/>
    <property type="evidence" value="ECO:0007669"/>
    <property type="project" value="TreeGrafter"/>
</dbReference>
<dbReference type="Pfam" id="PF13445">
    <property type="entry name" value="zf-RING_UBOX"/>
    <property type="match status" value="1"/>
</dbReference>
<evidence type="ECO:0000256" key="7">
    <source>
        <dbReference type="SAM" id="MobiDB-lite"/>
    </source>
</evidence>
<dbReference type="PROSITE" id="PS51867">
    <property type="entry name" value="ZF_RING_GID"/>
    <property type="match status" value="1"/>
</dbReference>
<dbReference type="OrthoDB" id="1933281at2759"/>
<dbReference type="GO" id="GO:0008270">
    <property type="term" value="F:zinc ion binding"/>
    <property type="evidence" value="ECO:0007669"/>
    <property type="project" value="UniProtKB-KW"/>
</dbReference>
<dbReference type="PROSITE" id="PS50897">
    <property type="entry name" value="CTLH"/>
    <property type="match status" value="1"/>
</dbReference>
<feature type="domain" description="RING-Gid-type" evidence="9">
    <location>
        <begin position="373"/>
        <end position="415"/>
    </location>
</feature>
<sequence length="429" mass="47967">MGFEDLCSVEHELNALQLKQQLLHDSCARHLDELIEQMQRARNAWDTGGMSQDDSGAAPGTGHDADETGVASMMDVDSQAPARDSAGFKSTSEEAMSIVPSTTGKRNVVEQVQKKLVVEQREVYNGINKIIKLVDKLVVLDIEKAYQSSAVLDPQKIHVAIATHLFREGMFQLADNYVREAGAPIEANTSSAYHEMYSILEELRKHNVQRAIAWVTAHREQLEAIESTLEFRLHSVEFIRLLLQRDRAGAVKYAREHFGRFAKSSLPDIQRHMGFLLYATRLETSPYAPLVSETMWSQVIETFSRDSCRILGMAQDSALHVVVSAGTLAIPVLSKASRIRTPMNESSEWTGADHLPVEIPLPQEFRFHSIFACPVSREESTPDNPPMILFCGHALCKNSIGRLPRGNSRFKCPYCPSEQSPSKCTQINF</sequence>
<dbReference type="FunFam" id="3.30.40.10:FF:000143">
    <property type="entry name" value="Regulator of gluconeogenesis Rmd5"/>
    <property type="match status" value="1"/>
</dbReference>
<keyword evidence="2" id="KW-0963">Cytoplasm</keyword>
<keyword evidence="4 6" id="KW-0863">Zinc-finger</keyword>
<dbReference type="AlphaFoldDB" id="A0A5J4Z334"/>
<dbReference type="PANTHER" id="PTHR12170:SF3">
    <property type="entry name" value="GH10162P"/>
    <property type="match status" value="1"/>
</dbReference>
<dbReference type="SUPFAM" id="SSF57850">
    <property type="entry name" value="RING/U-box"/>
    <property type="match status" value="1"/>
</dbReference>
<proteinExistence type="predicted"/>
<dbReference type="InterPro" id="IPR013144">
    <property type="entry name" value="CRA_dom"/>
</dbReference>
<dbReference type="GO" id="GO:0005634">
    <property type="term" value="C:nucleus"/>
    <property type="evidence" value="ECO:0007669"/>
    <property type="project" value="TreeGrafter"/>
</dbReference>
<dbReference type="InterPro" id="IPR001841">
    <property type="entry name" value="Znf_RING"/>
</dbReference>
<evidence type="ECO:0000256" key="2">
    <source>
        <dbReference type="ARBA" id="ARBA00022490"/>
    </source>
</evidence>
<dbReference type="GO" id="GO:0005737">
    <property type="term" value="C:cytoplasm"/>
    <property type="evidence" value="ECO:0007669"/>
    <property type="project" value="UniProtKB-SubCell"/>
</dbReference>
<dbReference type="PANTHER" id="PTHR12170">
    <property type="entry name" value="MACROPHAGE ERYTHROBLAST ATTACHER-RELATED"/>
    <property type="match status" value="1"/>
</dbReference>
<keyword evidence="11" id="KW-1185">Reference proteome</keyword>
<dbReference type="SMART" id="SM00184">
    <property type="entry name" value="RING"/>
    <property type="match status" value="1"/>
</dbReference>
<evidence type="ECO:0000256" key="4">
    <source>
        <dbReference type="ARBA" id="ARBA00022771"/>
    </source>
</evidence>
<accession>A0A5J4Z334</accession>
<feature type="zinc finger region" description="RING-Gid-type" evidence="6">
    <location>
        <begin position="373"/>
        <end position="415"/>
    </location>
</feature>
<feature type="domain" description="CTLH" evidence="8">
    <location>
        <begin position="192"/>
        <end position="249"/>
    </location>
</feature>
<dbReference type="OMA" id="LIRECKM"/>
<dbReference type="EMBL" id="VRMN01000001">
    <property type="protein sequence ID" value="KAA8498281.1"/>
    <property type="molecule type" value="Genomic_DNA"/>
</dbReference>
<protein>
    <submittedName>
        <fullName evidence="10">Protein RMD5-like A</fullName>
    </submittedName>
</protein>
<keyword evidence="3" id="KW-0479">Metal-binding</keyword>
<evidence type="ECO:0000256" key="1">
    <source>
        <dbReference type="ARBA" id="ARBA00004496"/>
    </source>
</evidence>
<dbReference type="SMART" id="SM00668">
    <property type="entry name" value="CTLH"/>
    <property type="match status" value="1"/>
</dbReference>
<dbReference type="GO" id="GO:0061630">
    <property type="term" value="F:ubiquitin protein ligase activity"/>
    <property type="evidence" value="ECO:0007669"/>
    <property type="project" value="InterPro"/>
</dbReference>
<gene>
    <name evidence="10" type="ORF">FVE85_5866</name>
</gene>
<comment type="subcellular location">
    <subcellularLocation>
        <location evidence="1">Cytoplasm</location>
    </subcellularLocation>
</comment>
<feature type="region of interest" description="Disordered" evidence="7">
    <location>
        <begin position="46"/>
        <end position="68"/>
    </location>
</feature>
<dbReference type="InterPro" id="IPR027370">
    <property type="entry name" value="Znf-RING_euk"/>
</dbReference>
<evidence type="ECO:0000256" key="5">
    <source>
        <dbReference type="ARBA" id="ARBA00022833"/>
    </source>
</evidence>
<reference evidence="11" key="1">
    <citation type="journal article" date="2019" name="Nat. Commun.">
        <title>Expansion of phycobilisome linker gene families in mesophilic red algae.</title>
        <authorList>
            <person name="Lee J."/>
            <person name="Kim D."/>
            <person name="Bhattacharya D."/>
            <person name="Yoon H.S."/>
        </authorList>
    </citation>
    <scope>NUCLEOTIDE SEQUENCE [LARGE SCALE GENOMIC DNA]</scope>
    <source>
        <strain evidence="11">CCMP 1328</strain>
    </source>
</reference>
<evidence type="ECO:0000313" key="11">
    <source>
        <dbReference type="Proteomes" id="UP000324585"/>
    </source>
</evidence>
<evidence type="ECO:0000259" key="9">
    <source>
        <dbReference type="PROSITE" id="PS51867"/>
    </source>
</evidence>
<dbReference type="InterPro" id="IPR037683">
    <property type="entry name" value="Rmd5_dRing"/>
</dbReference>
<keyword evidence="5" id="KW-0862">Zinc</keyword>
<dbReference type="Gene3D" id="3.30.40.10">
    <property type="entry name" value="Zinc/RING finger domain, C3HC4 (zinc finger)"/>
    <property type="match status" value="1"/>
</dbReference>
<dbReference type="GO" id="GO:0043161">
    <property type="term" value="P:proteasome-mediated ubiquitin-dependent protein catabolic process"/>
    <property type="evidence" value="ECO:0007669"/>
    <property type="project" value="InterPro"/>
</dbReference>
<evidence type="ECO:0000256" key="3">
    <source>
        <dbReference type="ARBA" id="ARBA00022723"/>
    </source>
</evidence>
<name>A0A5J4Z334_PORPP</name>
<dbReference type="Pfam" id="PF10607">
    <property type="entry name" value="CTLH"/>
    <property type="match status" value="1"/>
</dbReference>
<dbReference type="InterPro" id="IPR024964">
    <property type="entry name" value="CTLH/CRA"/>
</dbReference>
<organism evidence="10 11">
    <name type="scientific">Porphyridium purpureum</name>
    <name type="common">Red alga</name>
    <name type="synonym">Porphyridium cruentum</name>
    <dbReference type="NCBI Taxonomy" id="35688"/>
    <lineage>
        <taxon>Eukaryota</taxon>
        <taxon>Rhodophyta</taxon>
        <taxon>Bangiophyceae</taxon>
        <taxon>Porphyridiales</taxon>
        <taxon>Porphyridiaceae</taxon>
        <taxon>Porphyridium</taxon>
    </lineage>
</organism>